<proteinExistence type="predicted"/>
<evidence type="ECO:0000313" key="3">
    <source>
        <dbReference type="Proteomes" id="UP000094463"/>
    </source>
</evidence>
<dbReference type="AlphaFoldDB" id="A0A1D7QWT5"/>
<dbReference type="Proteomes" id="UP000094463">
    <property type="component" value="Chromosome"/>
</dbReference>
<dbReference type="Gene3D" id="2.20.25.110">
    <property type="entry name" value="S-adenosyl-L-methionine-dependent methyltransferases"/>
    <property type="match status" value="1"/>
</dbReference>
<sequence length="252" mass="28832">MAVYGKLSVEVYDVDKPIGFSFGDLEFYSERLKDISGPVLEPACGNGRILIPLQEANFNIEGFDNSREMLILCRHHAKERGTAIRVNHEDMTHVSLNKSYAAIILPAGSFLLIHDRETAIKVLEKFMASLMPNGRLIFDVFLPDCLTPGYISTRRFHLPAGDLITLESKLIEANQINQTLLYHHRYEKWYEQRLVDTELEEFRIRWYGLEELRLQLEKLGFVDVSFSADYDYGKTPQKGTGMITVEAVKPGE</sequence>
<dbReference type="GO" id="GO:0032259">
    <property type="term" value="P:methylation"/>
    <property type="evidence" value="ECO:0007669"/>
    <property type="project" value="UniProtKB-KW"/>
</dbReference>
<keyword evidence="3" id="KW-1185">Reference proteome</keyword>
<gene>
    <name evidence="2" type="ORF">BBEV_2108</name>
</gene>
<dbReference type="RefSeq" id="WP_069365442.1">
    <property type="nucleotide sequence ID" value="NZ_CP012502.1"/>
</dbReference>
<keyword evidence="2" id="KW-0808">Transferase</keyword>
<dbReference type="KEGG" id="bbev:BBEV_2108"/>
<accession>A0A1D7QWT5</accession>
<dbReference type="STRING" id="632773.BBEV_2108"/>
<dbReference type="EMBL" id="CP012502">
    <property type="protein sequence ID" value="AOM83466.1"/>
    <property type="molecule type" value="Genomic_DNA"/>
</dbReference>
<organism evidence="2 3">
    <name type="scientific">Salisediminibacterium beveridgei</name>
    <dbReference type="NCBI Taxonomy" id="632773"/>
    <lineage>
        <taxon>Bacteria</taxon>
        <taxon>Bacillati</taxon>
        <taxon>Bacillota</taxon>
        <taxon>Bacilli</taxon>
        <taxon>Bacillales</taxon>
        <taxon>Bacillaceae</taxon>
        <taxon>Salisediminibacterium</taxon>
    </lineage>
</organism>
<keyword evidence="2" id="KW-0489">Methyltransferase</keyword>
<evidence type="ECO:0000313" key="2">
    <source>
        <dbReference type="EMBL" id="AOM83466.1"/>
    </source>
</evidence>
<dbReference type="GO" id="GO:0008168">
    <property type="term" value="F:methyltransferase activity"/>
    <property type="evidence" value="ECO:0007669"/>
    <property type="project" value="UniProtKB-KW"/>
</dbReference>
<dbReference type="Pfam" id="PF13649">
    <property type="entry name" value="Methyltransf_25"/>
    <property type="match status" value="1"/>
</dbReference>
<evidence type="ECO:0000259" key="1">
    <source>
        <dbReference type="Pfam" id="PF13649"/>
    </source>
</evidence>
<dbReference type="OrthoDB" id="9804312at2"/>
<dbReference type="InterPro" id="IPR041698">
    <property type="entry name" value="Methyltransf_25"/>
</dbReference>
<feature type="domain" description="Methyltransferase" evidence="1">
    <location>
        <begin position="39"/>
        <end position="134"/>
    </location>
</feature>
<reference evidence="2 3" key="1">
    <citation type="submission" date="2015-08" db="EMBL/GenBank/DDBJ databases">
        <title>The complete genome sequence of Bacillus beveridgei MLTeJB.</title>
        <authorList>
            <person name="Hanson T.E."/>
            <person name="Mesa C."/>
            <person name="Basesman S.M."/>
            <person name="Oremland R.S."/>
        </authorList>
    </citation>
    <scope>NUCLEOTIDE SEQUENCE [LARGE SCALE GENOMIC DNA]</scope>
    <source>
        <strain evidence="2 3">MLTeJB</strain>
    </source>
</reference>
<dbReference type="SUPFAM" id="SSF53335">
    <property type="entry name" value="S-adenosyl-L-methionine-dependent methyltransferases"/>
    <property type="match status" value="1"/>
</dbReference>
<name>A0A1D7QWT5_9BACI</name>
<dbReference type="Gene3D" id="3.40.50.150">
    <property type="entry name" value="Vaccinia Virus protein VP39"/>
    <property type="match status" value="1"/>
</dbReference>
<protein>
    <submittedName>
        <fullName evidence="2">Methyltransferase</fullName>
    </submittedName>
</protein>
<dbReference type="CDD" id="cd02440">
    <property type="entry name" value="AdoMet_MTases"/>
    <property type="match status" value="1"/>
</dbReference>
<dbReference type="InterPro" id="IPR029063">
    <property type="entry name" value="SAM-dependent_MTases_sf"/>
</dbReference>